<evidence type="ECO:0000313" key="5">
    <source>
        <dbReference type="EMBL" id="MCE8537473.1"/>
    </source>
</evidence>
<keyword evidence="1" id="KW-0500">Molybdenum</keyword>
<evidence type="ECO:0000313" key="6">
    <source>
        <dbReference type="Proteomes" id="UP000813672"/>
    </source>
</evidence>
<feature type="region of interest" description="Disordered" evidence="3">
    <location>
        <begin position="25"/>
        <end position="47"/>
    </location>
</feature>
<dbReference type="PANTHER" id="PTHR11908">
    <property type="entry name" value="XANTHINE DEHYDROGENASE"/>
    <property type="match status" value="1"/>
</dbReference>
<dbReference type="SMART" id="SM01008">
    <property type="entry name" value="Ald_Xan_dh_C"/>
    <property type="match status" value="1"/>
</dbReference>
<dbReference type="Pfam" id="PF02738">
    <property type="entry name" value="MoCoBD_1"/>
    <property type="match status" value="1"/>
</dbReference>
<dbReference type="Gene3D" id="3.30.365.10">
    <property type="entry name" value="Aldehyde oxidase/xanthine dehydrogenase, molybdopterin binding domain"/>
    <property type="match status" value="5"/>
</dbReference>
<dbReference type="PANTHER" id="PTHR11908:SF132">
    <property type="entry name" value="ALDEHYDE OXIDASE 1-RELATED"/>
    <property type="match status" value="1"/>
</dbReference>
<sequence>MPIADSRMQFRDLCPPGRACRIEAPATATETPVTRSAPYTGQALPRREDPRLLRGEGQYTGDIHLPGALHLAFLRSSHASGRLDACDVTAARAMPGVAAVLTAADLGALGGLQVNPVLPLDHATPYPILAGDTVSAVGQPIAAVLAETPGQALDAVEEISTEIDETPSPPSELMAMQHWQSGDPAAEFARAAHVVTVRIAQPRLAPSPMEPRAIAILPEGGGLTVWLSTQTPHRARADLARILSLDPAQLRVIARDVGGAFGMKASLYPEEVLAVWAAHHLGRPVRWTATRSEEFLSATHGRGLTSEGQLAIDGDGRFLALKARVEAPLGHWLPNSALIPAWNAARILPGPYDIPATDLGTSARRAHTAPTGIYRGAGRPEACALMERLADAAALATGLDPAEIRRRNLNRLNGPRDLPAGRVEGADYATALDHFLTLADYPAWCAQRDARRAVGALAGVGLGFYVEPSGKGWESARVTLEAGRAMVEFGGSSQGHGRETALAQIAADALELSPSDITLLHGDTATCPAGIGALASRSTPIGASAVLEACREITRRRATGESEPITADTIYTAPGEAWGHGCYLAAIEIDRDTGAPQLTHMACLDDAGRLINPMLAEGQVMGGFAQGLGEAMMEALHFDDGQLLTGSFMDYAMPRAGDLPPLTIHKTETLATTNALGAKGIGEAGTIGAPAAILNAALDALAPLGVTDLQMPLTSLSLWQAITDASKEPQT</sequence>
<evidence type="ECO:0000256" key="2">
    <source>
        <dbReference type="ARBA" id="ARBA00023002"/>
    </source>
</evidence>
<gene>
    <name evidence="5" type="ORF">KBY27_08390</name>
</gene>
<dbReference type="InterPro" id="IPR008274">
    <property type="entry name" value="AldOxase/xan_DH_MoCoBD1"/>
</dbReference>
<organism evidence="5 6">
    <name type="scientific">Ruegeria pomeroyi</name>
    <dbReference type="NCBI Taxonomy" id="89184"/>
    <lineage>
        <taxon>Bacteria</taxon>
        <taxon>Pseudomonadati</taxon>
        <taxon>Pseudomonadota</taxon>
        <taxon>Alphaproteobacteria</taxon>
        <taxon>Rhodobacterales</taxon>
        <taxon>Roseobacteraceae</taxon>
        <taxon>Ruegeria</taxon>
    </lineage>
</organism>
<name>A0A9Q3WL19_9RHOB</name>
<dbReference type="Proteomes" id="UP000813672">
    <property type="component" value="Unassembled WGS sequence"/>
</dbReference>
<protein>
    <submittedName>
        <fullName evidence="5">Xanthine dehydrogenase family protein molybdopterin-binding subunit</fullName>
    </submittedName>
</protein>
<dbReference type="EMBL" id="JAGQAF010000004">
    <property type="protein sequence ID" value="MCE8537473.1"/>
    <property type="molecule type" value="Genomic_DNA"/>
</dbReference>
<dbReference type="InterPro" id="IPR046867">
    <property type="entry name" value="AldOxase/xan_DH_MoCoBD2"/>
</dbReference>
<dbReference type="Pfam" id="PF01315">
    <property type="entry name" value="Ald_Xan_dh_C"/>
    <property type="match status" value="1"/>
</dbReference>
<dbReference type="GO" id="GO:0016491">
    <property type="term" value="F:oxidoreductase activity"/>
    <property type="evidence" value="ECO:0007669"/>
    <property type="project" value="UniProtKB-KW"/>
</dbReference>
<keyword evidence="2" id="KW-0560">Oxidoreductase</keyword>
<comment type="caution">
    <text evidence="5">The sequence shown here is derived from an EMBL/GenBank/DDBJ whole genome shotgun (WGS) entry which is preliminary data.</text>
</comment>
<accession>A0A9Q3WL19</accession>
<dbReference type="GO" id="GO:0005506">
    <property type="term" value="F:iron ion binding"/>
    <property type="evidence" value="ECO:0007669"/>
    <property type="project" value="InterPro"/>
</dbReference>
<dbReference type="InterPro" id="IPR036856">
    <property type="entry name" value="Ald_Oxase/Xan_DH_a/b_sf"/>
</dbReference>
<dbReference type="InterPro" id="IPR016208">
    <property type="entry name" value="Ald_Oxase/xanthine_DH-like"/>
</dbReference>
<dbReference type="InterPro" id="IPR000674">
    <property type="entry name" value="Ald_Oxase/Xan_DH_a/b"/>
</dbReference>
<dbReference type="Gene3D" id="3.90.1170.50">
    <property type="entry name" value="Aldehyde oxidase/xanthine dehydrogenase, a/b hammerhead"/>
    <property type="match status" value="1"/>
</dbReference>
<dbReference type="InterPro" id="IPR037165">
    <property type="entry name" value="AldOxase/xan_DH_Mopterin-bd_sf"/>
</dbReference>
<feature type="domain" description="Aldehyde oxidase/xanthine dehydrogenase a/b hammerhead" evidence="4">
    <location>
        <begin position="54"/>
        <end position="167"/>
    </location>
</feature>
<evidence type="ECO:0000256" key="1">
    <source>
        <dbReference type="ARBA" id="ARBA00022505"/>
    </source>
</evidence>
<dbReference type="SUPFAM" id="SSF54665">
    <property type="entry name" value="CO dehydrogenase molybdoprotein N-domain-like"/>
    <property type="match status" value="1"/>
</dbReference>
<evidence type="ECO:0000256" key="3">
    <source>
        <dbReference type="SAM" id="MobiDB-lite"/>
    </source>
</evidence>
<dbReference type="SUPFAM" id="SSF56003">
    <property type="entry name" value="Molybdenum cofactor-binding domain"/>
    <property type="match status" value="1"/>
</dbReference>
<evidence type="ECO:0000259" key="4">
    <source>
        <dbReference type="SMART" id="SM01008"/>
    </source>
</evidence>
<reference evidence="5" key="1">
    <citation type="journal article" date="2021" name="Environ. Microbiol.">
        <title>Cryptic niche differentiation of novel sediment ecotypes of Rugeria pomeroyi correlates with nitrate respiration.</title>
        <authorList>
            <person name="Lin X."/>
            <person name="McNichol J."/>
            <person name="Chu X."/>
            <person name="Qian Y."/>
            <person name="Luo H."/>
        </authorList>
    </citation>
    <scope>NUCLEOTIDE SEQUENCE</scope>
    <source>
        <strain evidence="5">SZCCDBB064</strain>
    </source>
</reference>
<proteinExistence type="predicted"/>
<dbReference type="Pfam" id="PF20256">
    <property type="entry name" value="MoCoBD_2"/>
    <property type="match status" value="2"/>
</dbReference>
<dbReference type="AlphaFoldDB" id="A0A9Q3WL19"/>